<dbReference type="Gramene" id="TuG1812G0600002409.01.T01">
    <property type="protein sequence ID" value="TuG1812G0600002409.01.T01.cds366721"/>
    <property type="gene ID" value="TuG1812G0600002409.01"/>
</dbReference>
<reference evidence="2" key="1">
    <citation type="journal article" date="2013" name="Nature">
        <title>Draft genome of the wheat A-genome progenitor Triticum urartu.</title>
        <authorList>
            <person name="Ling H.Q."/>
            <person name="Zhao S."/>
            <person name="Liu D."/>
            <person name="Wang J."/>
            <person name="Sun H."/>
            <person name="Zhang C."/>
            <person name="Fan H."/>
            <person name="Li D."/>
            <person name="Dong L."/>
            <person name="Tao Y."/>
            <person name="Gao C."/>
            <person name="Wu H."/>
            <person name="Li Y."/>
            <person name="Cui Y."/>
            <person name="Guo X."/>
            <person name="Zheng S."/>
            <person name="Wang B."/>
            <person name="Yu K."/>
            <person name="Liang Q."/>
            <person name="Yang W."/>
            <person name="Lou X."/>
            <person name="Chen J."/>
            <person name="Feng M."/>
            <person name="Jian J."/>
            <person name="Zhang X."/>
            <person name="Luo G."/>
            <person name="Jiang Y."/>
            <person name="Liu J."/>
            <person name="Wang Z."/>
            <person name="Sha Y."/>
            <person name="Zhang B."/>
            <person name="Wu H."/>
            <person name="Tang D."/>
            <person name="Shen Q."/>
            <person name="Xue P."/>
            <person name="Zou S."/>
            <person name="Wang X."/>
            <person name="Liu X."/>
            <person name="Wang F."/>
            <person name="Yang Y."/>
            <person name="An X."/>
            <person name="Dong Z."/>
            <person name="Zhang K."/>
            <person name="Zhang X."/>
            <person name="Luo M.C."/>
            <person name="Dvorak J."/>
            <person name="Tong Y."/>
            <person name="Wang J."/>
            <person name="Yang H."/>
            <person name="Li Z."/>
            <person name="Wang D."/>
            <person name="Zhang A."/>
            <person name="Wang J."/>
        </authorList>
    </citation>
    <scope>NUCLEOTIDE SEQUENCE</scope>
    <source>
        <strain evidence="2">cv. G1812</strain>
    </source>
</reference>
<name>A0A8R7UVB6_TRIUA</name>
<keyword evidence="2" id="KW-1185">Reference proteome</keyword>
<organism evidence="1 2">
    <name type="scientific">Triticum urartu</name>
    <name type="common">Red wild einkorn</name>
    <name type="synonym">Crithodium urartu</name>
    <dbReference type="NCBI Taxonomy" id="4572"/>
    <lineage>
        <taxon>Eukaryota</taxon>
        <taxon>Viridiplantae</taxon>
        <taxon>Streptophyta</taxon>
        <taxon>Embryophyta</taxon>
        <taxon>Tracheophyta</taxon>
        <taxon>Spermatophyta</taxon>
        <taxon>Magnoliopsida</taxon>
        <taxon>Liliopsida</taxon>
        <taxon>Poales</taxon>
        <taxon>Poaceae</taxon>
        <taxon>BOP clade</taxon>
        <taxon>Pooideae</taxon>
        <taxon>Triticodae</taxon>
        <taxon>Triticeae</taxon>
        <taxon>Triticinae</taxon>
        <taxon>Triticum</taxon>
    </lineage>
</organism>
<dbReference type="AlphaFoldDB" id="A0A8R7UVB6"/>
<evidence type="ECO:0000313" key="2">
    <source>
        <dbReference type="Proteomes" id="UP000015106"/>
    </source>
</evidence>
<dbReference type="EnsemblPlants" id="TuG1812G0600002409.01.T01">
    <property type="protein sequence ID" value="TuG1812G0600002409.01.T01.cds366721"/>
    <property type="gene ID" value="TuG1812G0600002409.01"/>
</dbReference>
<sequence length="75" mass="8561">MLRGSIPMHIKCVWFSNIQTPWLVVLQYPIALASGSPSGSGRQDQYGDCTLARVHHPSQWFSKRSSPNDLRHLLW</sequence>
<reference evidence="1" key="2">
    <citation type="submission" date="2018-03" db="EMBL/GenBank/DDBJ databases">
        <title>The Triticum urartu genome reveals the dynamic nature of wheat genome evolution.</title>
        <authorList>
            <person name="Ling H."/>
            <person name="Ma B."/>
            <person name="Shi X."/>
            <person name="Liu H."/>
            <person name="Dong L."/>
            <person name="Sun H."/>
            <person name="Cao Y."/>
            <person name="Gao Q."/>
            <person name="Zheng S."/>
            <person name="Li Y."/>
            <person name="Yu Y."/>
            <person name="Du H."/>
            <person name="Qi M."/>
            <person name="Li Y."/>
            <person name="Yu H."/>
            <person name="Cui Y."/>
            <person name="Wang N."/>
            <person name="Chen C."/>
            <person name="Wu H."/>
            <person name="Zhao Y."/>
            <person name="Zhang J."/>
            <person name="Li Y."/>
            <person name="Zhou W."/>
            <person name="Zhang B."/>
            <person name="Hu W."/>
            <person name="Eijk M."/>
            <person name="Tang J."/>
            <person name="Witsenboer H."/>
            <person name="Zhao S."/>
            <person name="Li Z."/>
            <person name="Zhang A."/>
            <person name="Wang D."/>
            <person name="Liang C."/>
        </authorList>
    </citation>
    <scope>NUCLEOTIDE SEQUENCE [LARGE SCALE GENOMIC DNA]</scope>
    <source>
        <strain evidence="1">cv. G1812</strain>
    </source>
</reference>
<proteinExistence type="predicted"/>
<reference evidence="1" key="3">
    <citation type="submission" date="2022-06" db="UniProtKB">
        <authorList>
            <consortium name="EnsemblPlants"/>
        </authorList>
    </citation>
    <scope>IDENTIFICATION</scope>
</reference>
<dbReference type="Proteomes" id="UP000015106">
    <property type="component" value="Chromosome 6"/>
</dbReference>
<protein>
    <submittedName>
        <fullName evidence="1">Uncharacterized protein</fullName>
    </submittedName>
</protein>
<evidence type="ECO:0000313" key="1">
    <source>
        <dbReference type="EnsemblPlants" id="TuG1812G0600002409.01.T01.cds366721"/>
    </source>
</evidence>
<accession>A0A8R7UVB6</accession>